<sequence>MEYGARNFVNYLCIGTLHDSFARNHAESTPHQKGQSGDYIHFTDLQLSVKLVFQRKLIQLSIDHPTQRKRQLLKAKKKRMMLTSRALSMFEKGETPDDMTDTSTMGGEPRDFTEQSEVKDRTYPIKSGTDKTNSQFSGTPESMKPDDRSKEDDRRH</sequence>
<accession>A0A3P6RW18</accession>
<proteinExistence type="predicted"/>
<dbReference type="AlphaFoldDB" id="A0A3P6RW18"/>
<feature type="compositionally biased region" description="Polar residues" evidence="1">
    <location>
        <begin position="130"/>
        <end position="140"/>
    </location>
</feature>
<feature type="region of interest" description="Disordered" evidence="1">
    <location>
        <begin position="84"/>
        <end position="156"/>
    </location>
</feature>
<name>A0A3P6RW18_CYLGO</name>
<feature type="compositionally biased region" description="Basic and acidic residues" evidence="1">
    <location>
        <begin position="108"/>
        <end position="123"/>
    </location>
</feature>
<evidence type="ECO:0000256" key="1">
    <source>
        <dbReference type="SAM" id="MobiDB-lite"/>
    </source>
</evidence>
<evidence type="ECO:0000313" key="2">
    <source>
        <dbReference type="EMBL" id="VDK59140.1"/>
    </source>
</evidence>
<dbReference type="Proteomes" id="UP000271889">
    <property type="component" value="Unassembled WGS sequence"/>
</dbReference>
<gene>
    <name evidence="2" type="ORF">CGOC_LOCUS4559</name>
</gene>
<feature type="compositionally biased region" description="Basic and acidic residues" evidence="1">
    <location>
        <begin position="143"/>
        <end position="156"/>
    </location>
</feature>
<keyword evidence="3" id="KW-1185">Reference proteome</keyword>
<organism evidence="2 3">
    <name type="scientific">Cylicostephanus goldi</name>
    <name type="common">Nematode worm</name>
    <dbReference type="NCBI Taxonomy" id="71465"/>
    <lineage>
        <taxon>Eukaryota</taxon>
        <taxon>Metazoa</taxon>
        <taxon>Ecdysozoa</taxon>
        <taxon>Nematoda</taxon>
        <taxon>Chromadorea</taxon>
        <taxon>Rhabditida</taxon>
        <taxon>Rhabditina</taxon>
        <taxon>Rhabditomorpha</taxon>
        <taxon>Strongyloidea</taxon>
        <taxon>Strongylidae</taxon>
        <taxon>Cylicostephanus</taxon>
    </lineage>
</organism>
<protein>
    <submittedName>
        <fullName evidence="2">Uncharacterized protein</fullName>
    </submittedName>
</protein>
<dbReference type="EMBL" id="UYRV01012750">
    <property type="protein sequence ID" value="VDK59140.1"/>
    <property type="molecule type" value="Genomic_DNA"/>
</dbReference>
<reference evidence="2 3" key="1">
    <citation type="submission" date="2018-11" db="EMBL/GenBank/DDBJ databases">
        <authorList>
            <consortium name="Pathogen Informatics"/>
        </authorList>
    </citation>
    <scope>NUCLEOTIDE SEQUENCE [LARGE SCALE GENOMIC DNA]</scope>
</reference>
<evidence type="ECO:0000313" key="3">
    <source>
        <dbReference type="Proteomes" id="UP000271889"/>
    </source>
</evidence>